<dbReference type="Gene3D" id="2.60.34.20">
    <property type="match status" value="1"/>
</dbReference>
<dbReference type="CDD" id="cd13777">
    <property type="entry name" value="Aar2_N"/>
    <property type="match status" value="1"/>
</dbReference>
<comment type="similarity">
    <text evidence="1">Belongs to the AAR2 family.</text>
</comment>
<accession>A0A5C3DWH8</accession>
<dbReference type="InterPro" id="IPR007946">
    <property type="entry name" value="AAR2"/>
</dbReference>
<dbReference type="EMBL" id="OOIN01000003">
    <property type="protein sequence ID" value="SPO21707.1"/>
    <property type="molecule type" value="Genomic_DNA"/>
</dbReference>
<dbReference type="InterPro" id="IPR033648">
    <property type="entry name" value="AAR2_C"/>
</dbReference>
<dbReference type="GO" id="GO:0000244">
    <property type="term" value="P:spliceosomal tri-snRNP complex assembly"/>
    <property type="evidence" value="ECO:0007669"/>
    <property type="project" value="TreeGrafter"/>
</dbReference>
<organism evidence="5 6">
    <name type="scientific">Ustilago trichophora</name>
    <dbReference type="NCBI Taxonomy" id="86804"/>
    <lineage>
        <taxon>Eukaryota</taxon>
        <taxon>Fungi</taxon>
        <taxon>Dikarya</taxon>
        <taxon>Basidiomycota</taxon>
        <taxon>Ustilaginomycotina</taxon>
        <taxon>Ustilaginomycetes</taxon>
        <taxon>Ustilaginales</taxon>
        <taxon>Ustilaginaceae</taxon>
        <taxon>Ustilago</taxon>
    </lineage>
</organism>
<feature type="region of interest" description="Disordered" evidence="2">
    <location>
        <begin position="216"/>
        <end position="289"/>
    </location>
</feature>
<evidence type="ECO:0000313" key="5">
    <source>
        <dbReference type="EMBL" id="SPO21707.1"/>
    </source>
</evidence>
<dbReference type="Gene3D" id="1.25.40.550">
    <property type="entry name" value="Aar2, C-terminal domain-like"/>
    <property type="match status" value="1"/>
</dbReference>
<dbReference type="OrthoDB" id="201752at2759"/>
<evidence type="ECO:0000259" key="4">
    <source>
        <dbReference type="Pfam" id="PF20981"/>
    </source>
</evidence>
<evidence type="ECO:0008006" key="7">
    <source>
        <dbReference type="Google" id="ProtNLM"/>
    </source>
</evidence>
<proteinExistence type="inferred from homology"/>
<reference evidence="5 6" key="1">
    <citation type="submission" date="2018-03" db="EMBL/GenBank/DDBJ databases">
        <authorList>
            <person name="Guldener U."/>
        </authorList>
    </citation>
    <scope>NUCLEOTIDE SEQUENCE [LARGE SCALE GENOMIC DNA]</scope>
    <source>
        <strain evidence="5 6">NBRC100155</strain>
    </source>
</reference>
<evidence type="ECO:0000259" key="3">
    <source>
        <dbReference type="Pfam" id="PF05282"/>
    </source>
</evidence>
<dbReference type="CDD" id="cd13778">
    <property type="entry name" value="Aar2_C"/>
    <property type="match status" value="1"/>
</dbReference>
<protein>
    <recommendedName>
        <fullName evidence="7">AAR2 protein</fullName>
    </recommendedName>
</protein>
<sequence>MTNREVPQSSCMLLLNGLPSHTQISLDGHSEAYLTNDQFTGIKSLPPGWHCVSWSIASGDSSGGDAMGPSEGSIRNVLLRWFEEGEVAIRELDRIQQRLVNPDHDQAANGRIGRFARRQFTRTLDPSSSNRTESTIVTPDVLGSVEPRLLPYPNTAWTAWRNATRNLSCQDGKVGRKIVAKVLGVDGSSGDSVTDSLATGPSRARHIQEQASIQLAAHTGREEGGKVIWGKSRPKTDHQEPPLEPFEVEVDGDPPCNTDTAEVKKRKRPLHPNNKDEAESSEDETLQFTPFDTRRSWPPASLGAELTRWSQDKSWLLRDVAFRSRSGISPSTEMESFLPLLCEFELAFVLFIGAQNGYAWEQWKDLLTLFCRSWSIIGAQSTFQLHPSTLTDAAAAAAAAEATAVTAVTAVTAMTGEDVRLDGHVAFLTTLWGQFGLLDAEFWSQTNASEEKNVLKELDVLRANIARSLSSTALVTQQLNANLEQQQQQLVTAWRKLSHLTSDKFGWNLDRRLDEEAEIQDDAEAEEGEDAPIVVEL</sequence>
<feature type="domain" description="AAR2 N-terminal" evidence="4">
    <location>
        <begin position="11"/>
        <end position="179"/>
    </location>
</feature>
<evidence type="ECO:0000256" key="1">
    <source>
        <dbReference type="ARBA" id="ARBA00006281"/>
    </source>
</evidence>
<evidence type="ECO:0000256" key="2">
    <source>
        <dbReference type="SAM" id="MobiDB-lite"/>
    </source>
</evidence>
<feature type="domain" description="AAR2 C-terminal" evidence="3">
    <location>
        <begin position="288"/>
        <end position="510"/>
    </location>
</feature>
<gene>
    <name evidence="5" type="ORF">UTRI_01190_B</name>
</gene>
<dbReference type="InterPro" id="IPR038516">
    <property type="entry name" value="AAR2_N_sf"/>
</dbReference>
<name>A0A5C3DWH8_9BASI</name>
<dbReference type="Pfam" id="PF20981">
    <property type="entry name" value="AAR2_1st"/>
    <property type="match status" value="1"/>
</dbReference>
<dbReference type="Proteomes" id="UP000324022">
    <property type="component" value="Unassembled WGS sequence"/>
</dbReference>
<dbReference type="InterPro" id="IPR038514">
    <property type="entry name" value="AAR2_C_sf"/>
</dbReference>
<evidence type="ECO:0000313" key="6">
    <source>
        <dbReference type="Proteomes" id="UP000324022"/>
    </source>
</evidence>
<keyword evidence="6" id="KW-1185">Reference proteome</keyword>
<dbReference type="InterPro" id="IPR033647">
    <property type="entry name" value="Aar2_N"/>
</dbReference>
<dbReference type="AlphaFoldDB" id="A0A5C3DWH8"/>
<dbReference type="Pfam" id="PF05282">
    <property type="entry name" value="AAR2"/>
    <property type="match status" value="1"/>
</dbReference>
<dbReference type="PANTHER" id="PTHR12689:SF4">
    <property type="entry name" value="PROTEIN AAR2 HOMOLOG"/>
    <property type="match status" value="1"/>
</dbReference>
<dbReference type="PANTHER" id="PTHR12689">
    <property type="entry name" value="A1 CISTRON SPLICING FACTOR AAR2-RELATED"/>
    <property type="match status" value="1"/>
</dbReference>